<feature type="transmembrane region" description="Helical" evidence="1">
    <location>
        <begin position="6"/>
        <end position="26"/>
    </location>
</feature>
<dbReference type="OrthoDB" id="7862453at2"/>
<feature type="transmembrane region" description="Helical" evidence="1">
    <location>
        <begin position="96"/>
        <end position="119"/>
    </location>
</feature>
<feature type="transmembrane region" description="Helical" evidence="1">
    <location>
        <begin position="33"/>
        <end position="51"/>
    </location>
</feature>
<evidence type="ECO:0000313" key="3">
    <source>
        <dbReference type="Proteomes" id="UP000306113"/>
    </source>
</evidence>
<reference evidence="2 3" key="1">
    <citation type="submission" date="2019-04" db="EMBL/GenBank/DDBJ databases">
        <title>Draft genome sequence of Youngimonas vesicularis.</title>
        <authorList>
            <person name="Hameed A."/>
        </authorList>
    </citation>
    <scope>NUCLEOTIDE SEQUENCE [LARGE SCALE GENOMIC DNA]</scope>
    <source>
        <strain evidence="2 3">CC-AMW-E</strain>
    </source>
</reference>
<evidence type="ECO:0008006" key="4">
    <source>
        <dbReference type="Google" id="ProtNLM"/>
    </source>
</evidence>
<feature type="transmembrane region" description="Helical" evidence="1">
    <location>
        <begin position="131"/>
        <end position="148"/>
    </location>
</feature>
<keyword evidence="1" id="KW-0812">Transmembrane</keyword>
<evidence type="ECO:0000313" key="2">
    <source>
        <dbReference type="EMBL" id="THD72920.1"/>
    </source>
</evidence>
<accession>A0A4S3M776</accession>
<keyword evidence="1" id="KW-1133">Transmembrane helix</keyword>
<comment type="caution">
    <text evidence="2">The sequence shown here is derived from an EMBL/GenBank/DDBJ whole genome shotgun (WGS) entry which is preliminary data.</text>
</comment>
<dbReference type="Proteomes" id="UP000306113">
    <property type="component" value="Unassembled WGS sequence"/>
</dbReference>
<proteinExistence type="predicted"/>
<keyword evidence="3" id="KW-1185">Reference proteome</keyword>
<dbReference type="EMBL" id="SSMD01000006">
    <property type="protein sequence ID" value="THD72920.1"/>
    <property type="molecule type" value="Genomic_DNA"/>
</dbReference>
<organism evidence="2 3">
    <name type="scientific">Thalassobius vesicularis</name>
    <dbReference type="NCBI Taxonomy" id="1294297"/>
    <lineage>
        <taxon>Bacteria</taxon>
        <taxon>Pseudomonadati</taxon>
        <taxon>Pseudomonadota</taxon>
        <taxon>Alphaproteobacteria</taxon>
        <taxon>Rhodobacterales</taxon>
        <taxon>Roseobacteraceae</taxon>
        <taxon>Thalassovita</taxon>
    </lineage>
</organism>
<keyword evidence="1" id="KW-0472">Membrane</keyword>
<name>A0A4S3M776_9RHOB</name>
<gene>
    <name evidence="2" type="ORF">E7681_13425</name>
</gene>
<dbReference type="RefSeq" id="WP_136339817.1">
    <property type="nucleotide sequence ID" value="NZ_SSMD01000006.1"/>
</dbReference>
<dbReference type="AlphaFoldDB" id="A0A4S3M776"/>
<sequence>MTVLANVPLWVWPLFVLLLIVGLRATRPRRAPLALVLALPLLGVLSLRSLSTLPDPMIVWPIWAIAILLGTALGHRLQTRWLISRDGPWLQLRGEWLTLATAMLIFWSNFAGGVMRVLAADALSGAPFQTGFALVLGLCAGTFLGRAIRSFRA</sequence>
<feature type="transmembrane region" description="Helical" evidence="1">
    <location>
        <begin position="57"/>
        <end position="75"/>
    </location>
</feature>
<evidence type="ECO:0000256" key="1">
    <source>
        <dbReference type="SAM" id="Phobius"/>
    </source>
</evidence>
<protein>
    <recommendedName>
        <fullName evidence="4">DUF1453 domain-containing protein</fullName>
    </recommendedName>
</protein>